<dbReference type="EMBL" id="BMIR01000028">
    <property type="protein sequence ID" value="GGE54980.1"/>
    <property type="molecule type" value="Genomic_DNA"/>
</dbReference>
<sequence>MHAWKAIEKGDAQDAYELSDQAVTISVDIGDRDLISQAQLVRGWALMVKGESNKGLKDVSQAESRFIKPKSIKPFRVLQTMAMSAFYNDYYGLAESYLESILSMTPPRSLESANANLHLGLVRQARYGASAGYEEFLKAENIGATIGERHIEAWGICGQITSSIHQNRTSPKEKWSRLRNIIKNKDRAISEIYIEPLIAYEQRHLGNYKKSIEILIKFWESSLDNDQSIPHIAYELSRSYVAIGEYDLAQEVIDKGLEVIPITRRTYTFIRLWIVQAWIYYYKGQSLKAINTLQPLLHLSRVMYLNKIESHISNWLRDWE</sequence>
<accession>A0A8J2YNM4</accession>
<gene>
    <name evidence="1" type="ORF">GCM10011391_37420</name>
</gene>
<dbReference type="Proteomes" id="UP000628775">
    <property type="component" value="Unassembled WGS sequence"/>
</dbReference>
<evidence type="ECO:0000313" key="2">
    <source>
        <dbReference type="Proteomes" id="UP000628775"/>
    </source>
</evidence>
<name>A0A8J2YNM4_9BACL</name>
<evidence type="ECO:0000313" key="1">
    <source>
        <dbReference type="EMBL" id="GGE54980.1"/>
    </source>
</evidence>
<evidence type="ECO:0008006" key="3">
    <source>
        <dbReference type="Google" id="ProtNLM"/>
    </source>
</evidence>
<reference evidence="1" key="1">
    <citation type="journal article" date="2014" name="Int. J. Syst. Evol. Microbiol.">
        <title>Complete genome sequence of Corynebacterium casei LMG S-19264T (=DSM 44701T), isolated from a smear-ripened cheese.</title>
        <authorList>
            <consortium name="US DOE Joint Genome Institute (JGI-PGF)"/>
            <person name="Walter F."/>
            <person name="Albersmeier A."/>
            <person name="Kalinowski J."/>
            <person name="Ruckert C."/>
        </authorList>
    </citation>
    <scope>NUCLEOTIDE SEQUENCE</scope>
    <source>
        <strain evidence="1">CGMCC 1.15371</strain>
    </source>
</reference>
<keyword evidence="2" id="KW-1185">Reference proteome</keyword>
<reference evidence="1" key="2">
    <citation type="submission" date="2020-09" db="EMBL/GenBank/DDBJ databases">
        <authorList>
            <person name="Sun Q."/>
            <person name="Zhou Y."/>
        </authorList>
    </citation>
    <scope>NUCLEOTIDE SEQUENCE</scope>
    <source>
        <strain evidence="1">CGMCC 1.15371</strain>
    </source>
</reference>
<dbReference type="RefSeq" id="WP_188698438.1">
    <property type="nucleotide sequence ID" value="NZ_BMIR01000028.1"/>
</dbReference>
<dbReference type="InterPro" id="IPR011990">
    <property type="entry name" value="TPR-like_helical_dom_sf"/>
</dbReference>
<dbReference type="AlphaFoldDB" id="A0A8J2YNM4"/>
<protein>
    <recommendedName>
        <fullName evidence="3">Tetratricopeptide repeat protein</fullName>
    </recommendedName>
</protein>
<organism evidence="1 2">
    <name type="scientific">Pullulanibacillus camelliae</name>
    <dbReference type="NCBI Taxonomy" id="1707096"/>
    <lineage>
        <taxon>Bacteria</taxon>
        <taxon>Bacillati</taxon>
        <taxon>Bacillota</taxon>
        <taxon>Bacilli</taxon>
        <taxon>Bacillales</taxon>
        <taxon>Sporolactobacillaceae</taxon>
        <taxon>Pullulanibacillus</taxon>
    </lineage>
</organism>
<proteinExistence type="predicted"/>
<dbReference type="SUPFAM" id="SSF48452">
    <property type="entry name" value="TPR-like"/>
    <property type="match status" value="1"/>
</dbReference>
<comment type="caution">
    <text evidence="1">The sequence shown here is derived from an EMBL/GenBank/DDBJ whole genome shotgun (WGS) entry which is preliminary data.</text>
</comment>
<dbReference type="Gene3D" id="1.25.40.10">
    <property type="entry name" value="Tetratricopeptide repeat domain"/>
    <property type="match status" value="1"/>
</dbReference>